<sequence length="899" mass="96177">MTAHAAPGDPVRTTCPYCGTGCGVLGGPAVATPGDTDHPTNFGRVCAKGSALGETLGLENRLLHPAVDGVRTDMARALDRVASRFAETIVEHGPDSVAFYVSGQLLTEDYYVANKLMKGFIGSGNIDTNSRLCMSSSVAGHKRAFGEDLVPCCYEDLDEADLIVLVGSNAAWCHPILFRRMVDARARRGTRIICVDPRRTASAADADLFLGLKPGTDVALFNGLLAFLARDGKVDEGFVAASTAGFSEALDAAWKDGDVASVAAICDVALDDIEAFYRAFADTERVVTVYSQGVNQSSRGTDKVNAIINCHLATGRIGRAGMGPFSFTGQPNAMGGREVGGLANQLAAHMAFENPDDRDRVRRFWNAPRLATGKGLNAVEMFEAVGAGRIKALWVMGTNPAASMPDANRVRAALRACPFLVVSDCVPDTDTLRHAHVALPAAAWGEKDGTVTNSERRISRQRAFMPLPGEAKPDWWMISEVARRLGHAEAFAYRGPADIFREHAALSAFENTGGRVFDIGGLADIADAGYEALRPVQWPVVSGARHGTPRLLGDGRFPTADGRARLVPVRQQAPANPVSHDQPVMLNTGRVRDQWHTMTRTGEVPRLMSATAEPVLDVSPADAAMFGVTEGGLAEVRSLWGRALGRVRITDQQRTGEVFLPMHWTDAFASRASAGRVCNPACDPVSGQPELKHTPAAIAPFPMRWEGLFLSRHRRRLKALGYWARSAVAGGYLYRLGGTEPLDEGRALAQELLGGGEDSLRLEDRQRGVFRSARLDSGGRLSEVLIMGPSGAVPDARWLVALFAGSEPLTEPDRRSLLAARPALPQAPEGRIVCSCFGVGEARIARTLREEGVTDERALGLLLACGTNCGSCLPELRALVAQHGGREPSTSALLAEEAL</sequence>
<evidence type="ECO:0000256" key="10">
    <source>
        <dbReference type="ARBA" id="ARBA00023063"/>
    </source>
</evidence>
<keyword evidence="6" id="KW-0479">Metal-binding</keyword>
<organism evidence="12 13">
    <name type="scientific">Terrihabitans rhizophilus</name>
    <dbReference type="NCBI Taxonomy" id="3092662"/>
    <lineage>
        <taxon>Bacteria</taxon>
        <taxon>Pseudomonadati</taxon>
        <taxon>Pseudomonadota</taxon>
        <taxon>Alphaproteobacteria</taxon>
        <taxon>Hyphomicrobiales</taxon>
        <taxon>Terrihabitans</taxon>
    </lineage>
</organism>
<evidence type="ECO:0000256" key="6">
    <source>
        <dbReference type="ARBA" id="ARBA00022723"/>
    </source>
</evidence>
<protein>
    <submittedName>
        <fullName evidence="12">Molybdopterin-dependent oxidoreductase</fullName>
    </submittedName>
</protein>
<dbReference type="Gene3D" id="3.40.50.740">
    <property type="match status" value="1"/>
</dbReference>
<dbReference type="RefSeq" id="WP_319843992.1">
    <property type="nucleotide sequence ID" value="NZ_JAXAFJ010000003.1"/>
</dbReference>
<feature type="domain" description="4Fe-4S Mo/W bis-MGD-type" evidence="11">
    <location>
        <begin position="8"/>
        <end position="58"/>
    </location>
</feature>
<accession>A0ABU4RP46</accession>
<comment type="caution">
    <text evidence="12">The sequence shown here is derived from an EMBL/GenBank/DDBJ whole genome shotgun (WGS) entry which is preliminary data.</text>
</comment>
<gene>
    <name evidence="12" type="ORF">SCD90_07320</name>
</gene>
<dbReference type="Gene3D" id="2.40.40.20">
    <property type="match status" value="1"/>
</dbReference>
<comment type="cofactor">
    <cofactor evidence="1">
        <name>Mo-bis(molybdopterin guanine dinucleotide)</name>
        <dbReference type="ChEBI" id="CHEBI:60539"/>
    </cofactor>
</comment>
<dbReference type="Proteomes" id="UP001274321">
    <property type="component" value="Unassembled WGS sequence"/>
</dbReference>
<dbReference type="InterPro" id="IPR041957">
    <property type="entry name" value="CT_Nitrate-R-NapA-like"/>
</dbReference>
<dbReference type="Pfam" id="PF04324">
    <property type="entry name" value="Fer2_BFD"/>
    <property type="match status" value="1"/>
</dbReference>
<evidence type="ECO:0000313" key="12">
    <source>
        <dbReference type="EMBL" id="MDX6805869.1"/>
    </source>
</evidence>
<keyword evidence="9" id="KW-0411">Iron-sulfur</keyword>
<dbReference type="PANTHER" id="PTHR43105">
    <property type="entry name" value="RESPIRATORY NITRATE REDUCTASE"/>
    <property type="match status" value="1"/>
</dbReference>
<reference evidence="12 13" key="1">
    <citation type="submission" date="2023-11" db="EMBL/GenBank/DDBJ databases">
        <authorList>
            <person name="Bao R."/>
        </authorList>
    </citation>
    <scope>NUCLEOTIDE SEQUENCE [LARGE SCALE GENOMIC DNA]</scope>
    <source>
        <strain evidence="12 13">PJ23</strain>
    </source>
</reference>
<keyword evidence="4" id="KW-0004">4Fe-4S</keyword>
<evidence type="ECO:0000256" key="1">
    <source>
        <dbReference type="ARBA" id="ARBA00001942"/>
    </source>
</evidence>
<dbReference type="EMBL" id="JAXAFJ010000003">
    <property type="protein sequence ID" value="MDX6805869.1"/>
    <property type="molecule type" value="Genomic_DNA"/>
</dbReference>
<dbReference type="PANTHER" id="PTHR43105:SF9">
    <property type="entry name" value="NADPH-FE(3+) OXIDOREDUCTASE SUBUNIT ALPHA"/>
    <property type="match status" value="1"/>
</dbReference>
<dbReference type="CDD" id="cd02791">
    <property type="entry name" value="MopB_CT_Nitrate-R-NapA-like"/>
    <property type="match status" value="1"/>
</dbReference>
<dbReference type="InterPro" id="IPR006657">
    <property type="entry name" value="MoPterin_dinucl-bd_dom"/>
</dbReference>
<dbReference type="InterPro" id="IPR007419">
    <property type="entry name" value="BFD-like_2Fe2S-bd_dom"/>
</dbReference>
<dbReference type="Pfam" id="PF04879">
    <property type="entry name" value="Molybdop_Fe4S4"/>
    <property type="match status" value="1"/>
</dbReference>
<dbReference type="InterPro" id="IPR006963">
    <property type="entry name" value="Mopterin_OxRdtase_4Fe-4S_dom"/>
</dbReference>
<keyword evidence="7" id="KW-0560">Oxidoreductase</keyword>
<comment type="cofactor">
    <cofactor evidence="2">
        <name>[4Fe-4S] cluster</name>
        <dbReference type="ChEBI" id="CHEBI:49883"/>
    </cofactor>
</comment>
<keyword evidence="5" id="KW-0500">Molybdenum</keyword>
<dbReference type="Pfam" id="PF01568">
    <property type="entry name" value="Molydop_binding"/>
    <property type="match status" value="1"/>
</dbReference>
<dbReference type="SUPFAM" id="SSF53706">
    <property type="entry name" value="Formate dehydrogenase/DMSO reductase, domains 1-3"/>
    <property type="match status" value="1"/>
</dbReference>
<evidence type="ECO:0000256" key="3">
    <source>
        <dbReference type="ARBA" id="ARBA00008747"/>
    </source>
</evidence>
<dbReference type="InterPro" id="IPR050123">
    <property type="entry name" value="Prok_molybdopt-oxidoreductase"/>
</dbReference>
<comment type="similarity">
    <text evidence="3">Belongs to the prokaryotic molybdopterin-containing oxidoreductase family. NasA/NapA/NarB subfamily.</text>
</comment>
<proteinExistence type="inferred from homology"/>
<evidence type="ECO:0000256" key="5">
    <source>
        <dbReference type="ARBA" id="ARBA00022505"/>
    </source>
</evidence>
<dbReference type="Gene3D" id="2.20.25.90">
    <property type="entry name" value="ADC-like domains"/>
    <property type="match status" value="1"/>
</dbReference>
<evidence type="ECO:0000256" key="2">
    <source>
        <dbReference type="ARBA" id="ARBA00001966"/>
    </source>
</evidence>
<evidence type="ECO:0000256" key="8">
    <source>
        <dbReference type="ARBA" id="ARBA00023004"/>
    </source>
</evidence>
<evidence type="ECO:0000256" key="4">
    <source>
        <dbReference type="ARBA" id="ARBA00022485"/>
    </source>
</evidence>
<dbReference type="Gene3D" id="3.40.228.10">
    <property type="entry name" value="Dimethylsulfoxide Reductase, domain 2"/>
    <property type="match status" value="1"/>
</dbReference>
<evidence type="ECO:0000256" key="9">
    <source>
        <dbReference type="ARBA" id="ARBA00023014"/>
    </source>
</evidence>
<keyword evidence="13" id="KW-1185">Reference proteome</keyword>
<dbReference type="SMART" id="SM00926">
    <property type="entry name" value="Molybdop_Fe4S4"/>
    <property type="match status" value="1"/>
</dbReference>
<dbReference type="SUPFAM" id="SSF50692">
    <property type="entry name" value="ADC-like"/>
    <property type="match status" value="1"/>
</dbReference>
<keyword evidence="8" id="KW-0408">Iron</keyword>
<name>A0ABU4RP46_9HYPH</name>
<dbReference type="CDD" id="cd02754">
    <property type="entry name" value="MopB_Nitrate-R-NapA-like"/>
    <property type="match status" value="1"/>
</dbReference>
<dbReference type="InterPro" id="IPR006656">
    <property type="entry name" value="Mopterin_OxRdtase"/>
</dbReference>
<dbReference type="Pfam" id="PF00384">
    <property type="entry name" value="Molybdopterin"/>
    <property type="match status" value="1"/>
</dbReference>
<evidence type="ECO:0000313" key="13">
    <source>
        <dbReference type="Proteomes" id="UP001274321"/>
    </source>
</evidence>
<dbReference type="InterPro" id="IPR009010">
    <property type="entry name" value="Asp_de-COase-like_dom_sf"/>
</dbReference>
<evidence type="ECO:0000259" key="11">
    <source>
        <dbReference type="SMART" id="SM00926"/>
    </source>
</evidence>
<dbReference type="InterPro" id="IPR041854">
    <property type="entry name" value="BFD-like_2Fe2S-bd_dom_sf"/>
</dbReference>
<evidence type="ECO:0000256" key="7">
    <source>
        <dbReference type="ARBA" id="ARBA00023002"/>
    </source>
</evidence>
<keyword evidence="10" id="KW-0534">Nitrate assimilation</keyword>
<dbReference type="Gene3D" id="1.10.10.1100">
    <property type="entry name" value="BFD-like [2Fe-2S]-binding domain"/>
    <property type="match status" value="1"/>
</dbReference>